<accession>A0A7D9JBN9</accession>
<dbReference type="InterPro" id="IPR052434">
    <property type="entry name" value="Tectonic-like_complex_comp"/>
</dbReference>
<protein>
    <submittedName>
        <fullName evidence="2">Uncharacterized protein</fullName>
    </submittedName>
</protein>
<dbReference type="Proteomes" id="UP001152795">
    <property type="component" value="Unassembled WGS sequence"/>
</dbReference>
<feature type="region of interest" description="Disordered" evidence="1">
    <location>
        <begin position="1"/>
        <end position="43"/>
    </location>
</feature>
<dbReference type="AlphaFoldDB" id="A0A7D9JBN9"/>
<reference evidence="2" key="1">
    <citation type="submission" date="2020-04" db="EMBL/GenBank/DDBJ databases">
        <authorList>
            <person name="Alioto T."/>
            <person name="Alioto T."/>
            <person name="Gomez Garrido J."/>
        </authorList>
    </citation>
    <scope>NUCLEOTIDE SEQUENCE</scope>
    <source>
        <strain evidence="2">A484AB</strain>
    </source>
</reference>
<keyword evidence="3" id="KW-1185">Reference proteome</keyword>
<comment type="caution">
    <text evidence="2">The sequence shown here is derived from an EMBL/GenBank/DDBJ whole genome shotgun (WGS) entry which is preliminary data.</text>
</comment>
<dbReference type="GO" id="GO:1905515">
    <property type="term" value="P:non-motile cilium assembly"/>
    <property type="evidence" value="ECO:0007669"/>
    <property type="project" value="TreeGrafter"/>
</dbReference>
<dbReference type="PANTHER" id="PTHR20837:SF0">
    <property type="entry name" value="COILED-COIL AND C2 DOMAIN-CONTAINING PROTEIN 2A"/>
    <property type="match status" value="1"/>
</dbReference>
<feature type="non-terminal residue" evidence="2">
    <location>
        <position position="149"/>
    </location>
</feature>
<dbReference type="OrthoDB" id="2162143at2759"/>
<dbReference type="EMBL" id="CACRXK020014220">
    <property type="protein sequence ID" value="CAB4026475.1"/>
    <property type="molecule type" value="Genomic_DNA"/>
</dbReference>
<feature type="compositionally biased region" description="Polar residues" evidence="1">
    <location>
        <begin position="13"/>
        <end position="24"/>
    </location>
</feature>
<name>A0A7D9JBN9_PARCT</name>
<evidence type="ECO:0000313" key="3">
    <source>
        <dbReference type="Proteomes" id="UP001152795"/>
    </source>
</evidence>
<gene>
    <name evidence="2" type="ORF">PACLA_8A028111</name>
</gene>
<dbReference type="PANTHER" id="PTHR20837">
    <property type="entry name" value="CENTROSOMAL PROTEIN-RELATED"/>
    <property type="match status" value="1"/>
</dbReference>
<sequence>MRKRRAAMEMTLMSETGSFQSDPDQTIPRRNDQNQPVSLRGREESTVVEIIDEENTEIQLAALRMALNQCYEAVEMQPSSSSKARSIPDDLSKRIKDYRFQIRQTRKQRDMECITDRKVLKEILECWQEIKKLREEQGYVNTPSKLVIF</sequence>
<evidence type="ECO:0000313" key="2">
    <source>
        <dbReference type="EMBL" id="CAB4026475.1"/>
    </source>
</evidence>
<proteinExistence type="predicted"/>
<organism evidence="2 3">
    <name type="scientific">Paramuricea clavata</name>
    <name type="common">Red gorgonian</name>
    <name type="synonym">Violescent sea-whip</name>
    <dbReference type="NCBI Taxonomy" id="317549"/>
    <lineage>
        <taxon>Eukaryota</taxon>
        <taxon>Metazoa</taxon>
        <taxon>Cnidaria</taxon>
        <taxon>Anthozoa</taxon>
        <taxon>Octocorallia</taxon>
        <taxon>Malacalcyonacea</taxon>
        <taxon>Plexauridae</taxon>
        <taxon>Paramuricea</taxon>
    </lineage>
</organism>
<evidence type="ECO:0000256" key="1">
    <source>
        <dbReference type="SAM" id="MobiDB-lite"/>
    </source>
</evidence>
<dbReference type="GO" id="GO:1904491">
    <property type="term" value="P:protein localization to ciliary transition zone"/>
    <property type="evidence" value="ECO:0007669"/>
    <property type="project" value="TreeGrafter"/>
</dbReference>
<dbReference type="GO" id="GO:0035869">
    <property type="term" value="C:ciliary transition zone"/>
    <property type="evidence" value="ECO:0007669"/>
    <property type="project" value="TreeGrafter"/>
</dbReference>